<comment type="caution">
    <text evidence="1">The sequence shown here is derived from an EMBL/GenBank/DDBJ whole genome shotgun (WGS) entry which is preliminary data.</text>
</comment>
<accession>A0A9W8B364</accession>
<keyword evidence="2" id="KW-1185">Reference proteome</keyword>
<name>A0A9W8B364_9FUNG</name>
<dbReference type="OrthoDB" id="407658at2759"/>
<reference evidence="1" key="1">
    <citation type="submission" date="2022-07" db="EMBL/GenBank/DDBJ databases">
        <title>Phylogenomic reconstructions and comparative analyses of Kickxellomycotina fungi.</title>
        <authorList>
            <person name="Reynolds N.K."/>
            <person name="Stajich J.E."/>
            <person name="Barry K."/>
            <person name="Grigoriev I.V."/>
            <person name="Crous P."/>
            <person name="Smith M.E."/>
        </authorList>
    </citation>
    <scope>NUCLEOTIDE SEQUENCE</scope>
    <source>
        <strain evidence="1">RSA 567</strain>
    </source>
</reference>
<evidence type="ECO:0000313" key="2">
    <source>
        <dbReference type="Proteomes" id="UP001151582"/>
    </source>
</evidence>
<proteinExistence type="predicted"/>
<evidence type="ECO:0000313" key="1">
    <source>
        <dbReference type="EMBL" id="KAJ1971708.1"/>
    </source>
</evidence>
<dbReference type="EMBL" id="JANBQB010001275">
    <property type="protein sequence ID" value="KAJ1971708.1"/>
    <property type="molecule type" value="Genomic_DNA"/>
</dbReference>
<organism evidence="1 2">
    <name type="scientific">Dimargaris verticillata</name>
    <dbReference type="NCBI Taxonomy" id="2761393"/>
    <lineage>
        <taxon>Eukaryota</taxon>
        <taxon>Fungi</taxon>
        <taxon>Fungi incertae sedis</taxon>
        <taxon>Zoopagomycota</taxon>
        <taxon>Kickxellomycotina</taxon>
        <taxon>Dimargaritomycetes</taxon>
        <taxon>Dimargaritales</taxon>
        <taxon>Dimargaritaceae</taxon>
        <taxon>Dimargaris</taxon>
    </lineage>
</organism>
<dbReference type="AlphaFoldDB" id="A0A9W8B364"/>
<gene>
    <name evidence="1" type="ORF">H4R34_005649</name>
</gene>
<protein>
    <submittedName>
        <fullName evidence="1">Uncharacterized protein</fullName>
    </submittedName>
</protein>
<dbReference type="Proteomes" id="UP001151582">
    <property type="component" value="Unassembled WGS sequence"/>
</dbReference>
<sequence length="752" mass="83308">MLAYATLSEVETCWALFHEALTHADADVDFGPFTPAPIDDCLVKYRPSACYPNNHAWGVMVTALIEADKPQRIALLYDYLAGQPGGVALTIDYLPPSRLPGRLGQLAPVLLTDFMRGLAKLKDKDRVIALFSELCRRSEPVAPQHINKVLSAFRDLGEISLLQALYRHLVGRGGPKVLPAAESGLDPISLVWQFVAAQHLDGFSFSIVLNACMEHNRLDWVAEVAQDLQRYPVVLKSAVVRTDLITAYSLLHDTPQVRDHMYDWIAVANATPNTRAPCHPLLQPPVPPTTASTQSPATPLSMAMLRPLALSVPQASRLLVALARVKLWPMVLAVLDYQTQHLQAIPDADTCQLVLHWALGDNQLPVVRVVSRLMEPSEATQLPQPKPNTSLAFEIFYHARHRNATAMNKLLAQLQQREQPLSNLECNYLLRSYLGLAAARDAYTLFEAMLRGHISHFPRFATKSPTPSPSPTHTISSWFHRTLMPLEPGLTAANGTDQGQYPLAAPNAESYSLLLTGFRRLQAIEPLNQVVRVIQRQKYWLMHGPNTTLPRRRDILLLTPEVLTGVIAAYGTDTSSQRLRQLLNALVEWRERAPAAITDEVGKMTTIAVRNALITVLGQHGAVRESAMLFNDLHQPHMATRAPHMPVTRIDYPEAPTNFTTTAGLEDVGAAPRRRKTAAERLHSSVIRFLQTFAAERPNPEDGTYTAMLSVAIHNDQLRLVSFIIHAYGEAGLPNSSPTYDSFIGTALVKRL</sequence>
<feature type="non-terminal residue" evidence="1">
    <location>
        <position position="752"/>
    </location>
</feature>